<gene>
    <name evidence="1" type="ORF">AFL01nite_04810</name>
</gene>
<evidence type="ECO:0000313" key="2">
    <source>
        <dbReference type="Proteomes" id="UP000321769"/>
    </source>
</evidence>
<reference evidence="1 2" key="1">
    <citation type="submission" date="2019-07" db="EMBL/GenBank/DDBJ databases">
        <title>Whole genome shotgun sequence of Aeromicrobium flavum NBRC 107625.</title>
        <authorList>
            <person name="Hosoyama A."/>
            <person name="Uohara A."/>
            <person name="Ohji S."/>
            <person name="Ichikawa N."/>
        </authorList>
    </citation>
    <scope>NUCLEOTIDE SEQUENCE [LARGE SCALE GENOMIC DNA]</scope>
    <source>
        <strain evidence="1 2">NBRC 107625</strain>
    </source>
</reference>
<keyword evidence="2" id="KW-1185">Reference proteome</keyword>
<proteinExistence type="predicted"/>
<organism evidence="1 2">
    <name type="scientific">Aeromicrobium flavum</name>
    <dbReference type="NCBI Taxonomy" id="416568"/>
    <lineage>
        <taxon>Bacteria</taxon>
        <taxon>Bacillati</taxon>
        <taxon>Actinomycetota</taxon>
        <taxon>Actinomycetes</taxon>
        <taxon>Propionibacteriales</taxon>
        <taxon>Nocardioidaceae</taxon>
        <taxon>Aeromicrobium</taxon>
    </lineage>
</organism>
<sequence>MCLEIVDVGPNPRGERPERLAPEVVQFVFRCAVRPRPILRIAQNDCAWAVSGAENGNIDIVAKFWHQATVNIGALQE</sequence>
<comment type="caution">
    <text evidence="1">The sequence shown here is derived from an EMBL/GenBank/DDBJ whole genome shotgun (WGS) entry which is preliminary data.</text>
</comment>
<dbReference type="AlphaFoldDB" id="A0A512HRS8"/>
<accession>A0A512HRS8</accession>
<protein>
    <submittedName>
        <fullName evidence="1">Uncharacterized protein</fullName>
    </submittedName>
</protein>
<dbReference type="EMBL" id="BJZQ01000001">
    <property type="protein sequence ID" value="GEO88154.1"/>
    <property type="molecule type" value="Genomic_DNA"/>
</dbReference>
<evidence type="ECO:0000313" key="1">
    <source>
        <dbReference type="EMBL" id="GEO88154.1"/>
    </source>
</evidence>
<name>A0A512HRS8_9ACTN</name>
<dbReference type="Proteomes" id="UP000321769">
    <property type="component" value="Unassembled WGS sequence"/>
</dbReference>